<keyword evidence="3" id="KW-0547">Nucleotide-binding</keyword>
<feature type="region of interest" description="Disordered" evidence="9">
    <location>
        <begin position="618"/>
        <end position="692"/>
    </location>
</feature>
<evidence type="ECO:0000256" key="1">
    <source>
        <dbReference type="ARBA" id="ARBA00004123"/>
    </source>
</evidence>
<accession>A0A6A4I3Q9</accession>
<feature type="compositionally biased region" description="Basic and acidic residues" evidence="9">
    <location>
        <begin position="1270"/>
        <end position="1290"/>
    </location>
</feature>
<organism evidence="11 12">
    <name type="scientific">Gymnopus androsaceus JB14</name>
    <dbReference type="NCBI Taxonomy" id="1447944"/>
    <lineage>
        <taxon>Eukaryota</taxon>
        <taxon>Fungi</taxon>
        <taxon>Dikarya</taxon>
        <taxon>Basidiomycota</taxon>
        <taxon>Agaricomycotina</taxon>
        <taxon>Agaricomycetes</taxon>
        <taxon>Agaricomycetidae</taxon>
        <taxon>Agaricales</taxon>
        <taxon>Marasmiineae</taxon>
        <taxon>Omphalotaceae</taxon>
        <taxon>Gymnopus</taxon>
    </lineage>
</organism>
<feature type="region of interest" description="Disordered" evidence="9">
    <location>
        <begin position="1263"/>
        <end position="1393"/>
    </location>
</feature>
<feature type="region of interest" description="Disordered" evidence="9">
    <location>
        <begin position="1579"/>
        <end position="1660"/>
    </location>
</feature>
<feature type="compositionally biased region" description="Pro residues" evidence="9">
    <location>
        <begin position="270"/>
        <end position="283"/>
    </location>
</feature>
<feature type="compositionally biased region" description="Low complexity" evidence="9">
    <location>
        <begin position="1626"/>
        <end position="1638"/>
    </location>
</feature>
<feature type="region of interest" description="Disordered" evidence="9">
    <location>
        <begin position="1420"/>
        <end position="1526"/>
    </location>
</feature>
<dbReference type="GO" id="GO:0006334">
    <property type="term" value="P:nucleosome assembly"/>
    <property type="evidence" value="ECO:0007669"/>
    <property type="project" value="TreeGrafter"/>
</dbReference>
<keyword evidence="6 8" id="KW-0103">Bromodomain</keyword>
<feature type="domain" description="Bromo" evidence="10">
    <location>
        <begin position="1190"/>
        <end position="1232"/>
    </location>
</feature>
<evidence type="ECO:0000256" key="7">
    <source>
        <dbReference type="ARBA" id="ARBA00023242"/>
    </source>
</evidence>
<feature type="region of interest" description="Disordered" evidence="9">
    <location>
        <begin position="333"/>
        <end position="357"/>
    </location>
</feature>
<feature type="compositionally biased region" description="Low complexity" evidence="9">
    <location>
        <begin position="1517"/>
        <end position="1526"/>
    </location>
</feature>
<dbReference type="FunFam" id="3.40.50.300:FF:001218">
    <property type="entry name" value="AAA family ATPase, putative"/>
    <property type="match status" value="1"/>
</dbReference>
<proteinExistence type="inferred from homology"/>
<dbReference type="Pfam" id="PF17862">
    <property type="entry name" value="AAA_lid_3"/>
    <property type="match status" value="1"/>
</dbReference>
<comment type="subcellular location">
    <subcellularLocation>
        <location evidence="1">Nucleus</location>
    </subcellularLocation>
</comment>
<dbReference type="Gene3D" id="3.40.50.300">
    <property type="entry name" value="P-loop containing nucleotide triphosphate hydrolases"/>
    <property type="match status" value="2"/>
</dbReference>
<dbReference type="SMART" id="SM00382">
    <property type="entry name" value="AAA"/>
    <property type="match status" value="1"/>
</dbReference>
<evidence type="ECO:0000313" key="11">
    <source>
        <dbReference type="EMBL" id="KAE9403807.1"/>
    </source>
</evidence>
<dbReference type="InterPro" id="IPR001487">
    <property type="entry name" value="Bromodomain"/>
</dbReference>
<feature type="compositionally biased region" description="Low complexity" evidence="9">
    <location>
        <begin position="108"/>
        <end position="117"/>
    </location>
</feature>
<dbReference type="PROSITE" id="PS00674">
    <property type="entry name" value="AAA"/>
    <property type="match status" value="1"/>
</dbReference>
<evidence type="ECO:0000256" key="8">
    <source>
        <dbReference type="PROSITE-ProRule" id="PRU00035"/>
    </source>
</evidence>
<feature type="compositionally biased region" description="Basic and acidic residues" evidence="9">
    <location>
        <begin position="1322"/>
        <end position="1334"/>
    </location>
</feature>
<dbReference type="InterPro" id="IPR003960">
    <property type="entry name" value="ATPase_AAA_CS"/>
</dbReference>
<dbReference type="SUPFAM" id="SSF47370">
    <property type="entry name" value="Bromodomain"/>
    <property type="match status" value="1"/>
</dbReference>
<evidence type="ECO:0000256" key="5">
    <source>
        <dbReference type="ARBA" id="ARBA00022840"/>
    </source>
</evidence>
<dbReference type="PROSITE" id="PS50014">
    <property type="entry name" value="BROMODOMAIN_2"/>
    <property type="match status" value="1"/>
</dbReference>
<dbReference type="InterPro" id="IPR045199">
    <property type="entry name" value="ATAD2-like"/>
</dbReference>
<feature type="compositionally biased region" description="Polar residues" evidence="9">
    <location>
        <begin position="1590"/>
        <end position="1601"/>
    </location>
</feature>
<dbReference type="InterPro" id="IPR041569">
    <property type="entry name" value="AAA_lid_3"/>
</dbReference>
<feature type="compositionally biased region" description="Acidic residues" evidence="9">
    <location>
        <begin position="40"/>
        <end position="50"/>
    </location>
</feature>
<feature type="compositionally biased region" description="Acidic residues" evidence="9">
    <location>
        <begin position="133"/>
        <end position="149"/>
    </location>
</feature>
<dbReference type="InterPro" id="IPR003959">
    <property type="entry name" value="ATPase_AAA_core"/>
</dbReference>
<evidence type="ECO:0000256" key="6">
    <source>
        <dbReference type="ARBA" id="ARBA00023117"/>
    </source>
</evidence>
<feature type="compositionally biased region" description="Basic and acidic residues" evidence="9">
    <location>
        <begin position="1346"/>
        <end position="1367"/>
    </location>
</feature>
<comment type="similarity">
    <text evidence="2">Belongs to the AAA ATPase family.</text>
</comment>
<feature type="compositionally biased region" description="Basic and acidic residues" evidence="9">
    <location>
        <begin position="661"/>
        <end position="676"/>
    </location>
</feature>
<evidence type="ECO:0000259" key="10">
    <source>
        <dbReference type="PROSITE" id="PS50014"/>
    </source>
</evidence>
<feature type="compositionally biased region" description="Gly residues" evidence="9">
    <location>
        <begin position="288"/>
        <end position="302"/>
    </location>
</feature>
<dbReference type="GO" id="GO:0003682">
    <property type="term" value="F:chromatin binding"/>
    <property type="evidence" value="ECO:0007669"/>
    <property type="project" value="TreeGrafter"/>
</dbReference>
<feature type="compositionally biased region" description="Pro residues" evidence="9">
    <location>
        <begin position="1505"/>
        <end position="1516"/>
    </location>
</feature>
<dbReference type="GO" id="GO:0005634">
    <property type="term" value="C:nucleus"/>
    <property type="evidence" value="ECO:0007669"/>
    <property type="project" value="UniProtKB-SubCell"/>
</dbReference>
<gene>
    <name evidence="11" type="ORF">BT96DRAFT_990016</name>
</gene>
<dbReference type="Gene3D" id="1.10.8.60">
    <property type="match status" value="1"/>
</dbReference>
<feature type="compositionally biased region" description="Low complexity" evidence="9">
    <location>
        <begin position="1458"/>
        <end position="1504"/>
    </location>
</feature>
<dbReference type="PANTHER" id="PTHR23069:SF0">
    <property type="entry name" value="TAT-BINDING HOMOLOG 7"/>
    <property type="match status" value="1"/>
</dbReference>
<evidence type="ECO:0000256" key="2">
    <source>
        <dbReference type="ARBA" id="ARBA00006914"/>
    </source>
</evidence>
<dbReference type="SUPFAM" id="SSF52540">
    <property type="entry name" value="P-loop containing nucleoside triphosphate hydrolases"/>
    <property type="match status" value="2"/>
</dbReference>
<dbReference type="InterPro" id="IPR027417">
    <property type="entry name" value="P-loop_NTPase"/>
</dbReference>
<dbReference type="EMBL" id="ML769422">
    <property type="protein sequence ID" value="KAE9403807.1"/>
    <property type="molecule type" value="Genomic_DNA"/>
</dbReference>
<protein>
    <submittedName>
        <fullName evidence="11">AAA-domain-containing protein</fullName>
    </submittedName>
</protein>
<dbReference type="PANTHER" id="PTHR23069">
    <property type="entry name" value="AAA DOMAIN-CONTAINING"/>
    <property type="match status" value="1"/>
</dbReference>
<dbReference type="Gene3D" id="1.20.920.10">
    <property type="entry name" value="Bromodomain-like"/>
    <property type="match status" value="1"/>
</dbReference>
<sequence length="1739" mass="190661">MAAPVMGLRRSSRHRGPGSDDAGPSGSEYQQSERSFHEEPVDEEEEEEPAIIEKIKTKRGRTIAKKSYVESNDEDEDADADGDPDVDGGDLFDFKDTVPQRTTRRSTRASGSAEAGGETSGLRRSARGRNLDFIDDDDDNELNDDDEAEESGRPRTRSRLTRNKPVPQAPALNGRTRSSHNRSRTRTTTQDPLRRSSRRSKSKATANKKEDDYNPGSGSGSGSSVHSGDADGSDVPARTGARAEPEEDGGTDGNGKPYALRRRAKINYAIPPPLEDLSRPPPQKGNRNNGGGNGRAFGGRAGYGGHGGGHGYGGGKKKGLGWSASGAELGKWMGLNGDDSDSDAPTRTPRKAGPGSFGLSAAGGAGLGFDGGLLPGDLAASGTPTNANLGSLGKVDAASLADADPLGVNVNVTFDEIGGLDDHINSLKEMTLLPLLYPELFQQFNVTPPRGVLFHGPPGTGKTLMARALAASCRKEGKEITFFMRKGADALSKWVGEAERQLRLLFTQARASAPSIIFFDEIDGLAPVRSSKQDQIHSSIVSTLLALMDGMDGRGQVVVIGATNRVDSVDPALRRPGRFDREFYFPLPTVEAREKILGIMTKGWKGWGSLVPVPSKRIEGSTVPPSQLIREGSPSQPPKRITQGGGTITDATAPAAANDLDPTKKNADMDMDKDEQMNDEEKDEKEQQLQKAQERIKGLAKLTKGYGGADLRALCTEAALNAIQRKYPQIYKSNDRLLLKPEEIEVGLKDFMISVKRIIPSSARSSASSASPLPPQFVPLLSQTLDRAREVMGKVLPVEKKLTALEEAEYEQEDYGSSPAEGYGNGFGAREKYKNGGEEEVEREMGMQSMEILRIHRPRMVLHGPVGMGQNYVGAALLQHLEGYHIQSLELGTLMGDSARTVEAALVQLFVEAKRHSPSVIYIPSLVGWCAAISETARSTVRAMLDTIAPTDPVLLLAIVDGSYASLPRDVRAWFGPSKHNRIELIPPSTSQRSAFFQPLLDDVKKPPNKFPGGVPRKKRVLEELPIAPPLEPRKPTEAELAVQVEQDLRTITILKYRLGPIMAELKRKFKRFTKRAREEYKEEFSYMESELELELLSVPTEGMGAVAQTMAVTIEIPDAPMDGSQNTQQPPAPLVNGHGQGINGVSTGIELVPVPMPTIDVANPYLTQPQPQTLPTPTEPEPQPQLFDMDLERMHENLYKDRYLTPNEFLEDIKKVVHNAAMYSHRDPDRHYKAQAMLTATEVSIQDFDPGLRVECERMAGRERKRRAEYKEKRAREKGKEKEKEKSSDIEQPMINGNGGTRRSARNNGQQPELAITDPVALERKLKRQRDGMGARGGSEEDSAAESRDAKRSRMLEDPNERDPLDIRTPPRQGNVRFASMDPGYPQQQGPSMFDAFQQQHQQLGSTNEFQQGASHMNMEGRQPFNSMPVASGSNLYPPSQPHPSLFPQHDSALFNQPQQSFHPHASPHHPAYSQQHPFSPHSQQHPFSPHSQPSFSQQVFSPSHPPFQPQPQFPQSPFREQPQFHQQAAYPLQVPGPSHYQSSSTPTPVPPMTQDAMVVDRPPSATRNSGVAMLLNPINPGEERVSSARPSPTPQNSRSHPLVPIPDNDDNPFLAVPVPHSHRTSSSASPHSQLQSILKSPTREKAPSPIPIIERTPTPLPDFHVDDVLVEQLHASLRESTSSLTIEELEQLRATCLGCIWRHRSEWDRDSLVRELQDLVSDFVAEVGDANTSDFEG</sequence>
<dbReference type="GO" id="GO:0005524">
    <property type="term" value="F:ATP binding"/>
    <property type="evidence" value="ECO:0007669"/>
    <property type="project" value="UniProtKB-KW"/>
</dbReference>
<evidence type="ECO:0000256" key="9">
    <source>
        <dbReference type="SAM" id="MobiDB-lite"/>
    </source>
</evidence>
<dbReference type="Pfam" id="PF00439">
    <property type="entry name" value="Bromodomain"/>
    <property type="match status" value="1"/>
</dbReference>
<dbReference type="InterPro" id="IPR003593">
    <property type="entry name" value="AAA+_ATPase"/>
</dbReference>
<dbReference type="InterPro" id="IPR036427">
    <property type="entry name" value="Bromodomain-like_sf"/>
</dbReference>
<dbReference type="GO" id="GO:0016887">
    <property type="term" value="F:ATP hydrolysis activity"/>
    <property type="evidence" value="ECO:0007669"/>
    <property type="project" value="InterPro"/>
</dbReference>
<evidence type="ECO:0000256" key="3">
    <source>
        <dbReference type="ARBA" id="ARBA00022741"/>
    </source>
</evidence>
<keyword evidence="7" id="KW-0539">Nucleus</keyword>
<dbReference type="OrthoDB" id="5421at2759"/>
<keyword evidence="12" id="KW-1185">Reference proteome</keyword>
<evidence type="ECO:0000256" key="4">
    <source>
        <dbReference type="ARBA" id="ARBA00022801"/>
    </source>
</evidence>
<dbReference type="GO" id="GO:0042393">
    <property type="term" value="F:histone binding"/>
    <property type="evidence" value="ECO:0007669"/>
    <property type="project" value="TreeGrafter"/>
</dbReference>
<reference evidence="11" key="1">
    <citation type="journal article" date="2019" name="Environ. Microbiol.">
        <title>Fungal ecological strategies reflected in gene transcription - a case study of two litter decomposers.</title>
        <authorList>
            <person name="Barbi F."/>
            <person name="Kohler A."/>
            <person name="Barry K."/>
            <person name="Baskaran P."/>
            <person name="Daum C."/>
            <person name="Fauchery L."/>
            <person name="Ihrmark K."/>
            <person name="Kuo A."/>
            <person name="LaButti K."/>
            <person name="Lipzen A."/>
            <person name="Morin E."/>
            <person name="Grigoriev I.V."/>
            <person name="Henrissat B."/>
            <person name="Lindahl B."/>
            <person name="Martin F."/>
        </authorList>
    </citation>
    <scope>NUCLEOTIDE SEQUENCE</scope>
    <source>
        <strain evidence="11">JB14</strain>
    </source>
</reference>
<keyword evidence="4" id="KW-0378">Hydrolase</keyword>
<feature type="region of interest" description="Disordered" evidence="9">
    <location>
        <begin position="1"/>
        <end position="302"/>
    </location>
</feature>
<dbReference type="GO" id="GO:0006337">
    <property type="term" value="P:nucleosome disassembly"/>
    <property type="evidence" value="ECO:0007669"/>
    <property type="project" value="TreeGrafter"/>
</dbReference>
<evidence type="ECO:0000313" key="12">
    <source>
        <dbReference type="Proteomes" id="UP000799118"/>
    </source>
</evidence>
<dbReference type="Proteomes" id="UP000799118">
    <property type="component" value="Unassembled WGS sequence"/>
</dbReference>
<dbReference type="FunFam" id="3.40.50.300:FF:000061">
    <property type="entry name" value="ATPase family, AAA domain-containing 2"/>
    <property type="match status" value="1"/>
</dbReference>
<name>A0A6A4I3Q9_9AGAR</name>
<dbReference type="GO" id="GO:0045815">
    <property type="term" value="P:transcription initiation-coupled chromatin remodeling"/>
    <property type="evidence" value="ECO:0007669"/>
    <property type="project" value="TreeGrafter"/>
</dbReference>
<keyword evidence="5" id="KW-0067">ATP-binding</keyword>
<dbReference type="Pfam" id="PF00004">
    <property type="entry name" value="AAA"/>
    <property type="match status" value="1"/>
</dbReference>
<feature type="compositionally biased region" description="Acidic residues" evidence="9">
    <location>
        <begin position="71"/>
        <end position="90"/>
    </location>
</feature>